<proteinExistence type="predicted"/>
<dbReference type="Proteomes" id="UP001630127">
    <property type="component" value="Unassembled WGS sequence"/>
</dbReference>
<accession>A0ABD3ADY9</accession>
<sequence length="77" mass="8981">CGGKNCCFSLDLKARDSWSSQINQSLLYATHTYINDYNFHMHFLHLQLLWQNGLQLFLKSSNLEENLCSSILLQLMQ</sequence>
<dbReference type="EMBL" id="JBJUIK010000004">
    <property type="protein sequence ID" value="KAL3529414.1"/>
    <property type="molecule type" value="Genomic_DNA"/>
</dbReference>
<feature type="non-terminal residue" evidence="1">
    <location>
        <position position="77"/>
    </location>
</feature>
<organism evidence="1 2">
    <name type="scientific">Cinchona calisaya</name>
    <dbReference type="NCBI Taxonomy" id="153742"/>
    <lineage>
        <taxon>Eukaryota</taxon>
        <taxon>Viridiplantae</taxon>
        <taxon>Streptophyta</taxon>
        <taxon>Embryophyta</taxon>
        <taxon>Tracheophyta</taxon>
        <taxon>Spermatophyta</taxon>
        <taxon>Magnoliopsida</taxon>
        <taxon>eudicotyledons</taxon>
        <taxon>Gunneridae</taxon>
        <taxon>Pentapetalae</taxon>
        <taxon>asterids</taxon>
        <taxon>lamiids</taxon>
        <taxon>Gentianales</taxon>
        <taxon>Rubiaceae</taxon>
        <taxon>Cinchonoideae</taxon>
        <taxon>Cinchoneae</taxon>
        <taxon>Cinchona</taxon>
    </lineage>
</organism>
<reference evidence="1 2" key="1">
    <citation type="submission" date="2024-11" db="EMBL/GenBank/DDBJ databases">
        <title>A near-complete genome assembly of Cinchona calisaya.</title>
        <authorList>
            <person name="Lian D.C."/>
            <person name="Zhao X.W."/>
            <person name="Wei L."/>
        </authorList>
    </citation>
    <scope>NUCLEOTIDE SEQUENCE [LARGE SCALE GENOMIC DNA]</scope>
    <source>
        <tissue evidence="1">Nenye</tissue>
    </source>
</reference>
<keyword evidence="2" id="KW-1185">Reference proteome</keyword>
<feature type="non-terminal residue" evidence="1">
    <location>
        <position position="1"/>
    </location>
</feature>
<evidence type="ECO:0000313" key="1">
    <source>
        <dbReference type="EMBL" id="KAL3529414.1"/>
    </source>
</evidence>
<comment type="caution">
    <text evidence="1">The sequence shown here is derived from an EMBL/GenBank/DDBJ whole genome shotgun (WGS) entry which is preliminary data.</text>
</comment>
<dbReference type="AlphaFoldDB" id="A0ABD3ADY9"/>
<protein>
    <submittedName>
        <fullName evidence="1">Uncharacterized protein</fullName>
    </submittedName>
</protein>
<evidence type="ECO:0000313" key="2">
    <source>
        <dbReference type="Proteomes" id="UP001630127"/>
    </source>
</evidence>
<gene>
    <name evidence="1" type="ORF">ACH5RR_008736</name>
</gene>
<name>A0ABD3ADY9_9GENT</name>